<dbReference type="AlphaFoldDB" id="A0A437GWI1"/>
<dbReference type="PANTHER" id="PTHR30069">
    <property type="entry name" value="TONB-DEPENDENT OUTER MEMBRANE RECEPTOR"/>
    <property type="match status" value="1"/>
</dbReference>
<keyword evidence="2" id="KW-0813">Transport</keyword>
<protein>
    <submittedName>
        <fullName evidence="9">TonB-dependent receptor</fullName>
    </submittedName>
</protein>
<dbReference type="OrthoDB" id="9768147at2"/>
<keyword evidence="6" id="KW-0998">Cell outer membrane</keyword>
<dbReference type="InterPro" id="IPR057601">
    <property type="entry name" value="Oar-like_b-barrel"/>
</dbReference>
<dbReference type="Proteomes" id="UP000283003">
    <property type="component" value="Unassembled WGS sequence"/>
</dbReference>
<evidence type="ECO:0000256" key="4">
    <source>
        <dbReference type="ARBA" id="ARBA00022692"/>
    </source>
</evidence>
<proteinExistence type="predicted"/>
<evidence type="ECO:0000256" key="1">
    <source>
        <dbReference type="ARBA" id="ARBA00004571"/>
    </source>
</evidence>
<sequence length="1016" mass="110370">MKLNTIRKRALEASSALNVLALVGAGVFASVALPTVASAQDVTAGSLSGTVTDDSGNPVSGAAISVESSERGFSRTTTTNANGNFSLSQLPIGNYAVTITAPGYQTTRSENVGVNLGGSNYNFPVSAVVTEGDVIVVTGRAVRTVDFSGTATGAVFNVQNVVENIPVPRNIEAIQLLTPGVTSGDSAFGGVSISGSSVAENVYYINGMNITNFRTFVGGTTVPFEFYDQVQVKTGGYQAEFGRNTGGAVIALTRSGGNEFHGGFNASYIPDSTRETVPNTYSQNNSLDKRTQIEGNLWLSGPILADRLFFFGFFNPRHFTQSDTARVEDQDEQGNLLGTYTDTTLTSRKTNDPFYGGKLDLNLFDGHRVEATYFNDSQDEIVNQTVLDTGESTRTTNFAGGSNMIFKYTGAFTDWLTLSALYGKSKFDQTSQGDADTVPYVLDGRSGSLVYQAGNPAGVIDTGRDTRENYRVDADISFDMLGSHNVRMGFDRENLTAINTTQYSGGTYYRYYRSGANGAQGGLIDPNTDYVRVRDLQSGGEFGSKNTAFYIQDDWDVTDQINLSLGVRNDKFENSDGNGNTFTTLKNQWQPRIGINFDPTGEKRARLSAFYGRYYIPVAANTNIRLAGAEFFTEDYYTLPVDGNGNYNGSLVNPTLGTKVVANILGDGEVVPASTLVSKNLSPQYLDEFIVGGEYNVSSLVKLSANFTYRKLGAVLEDVDFDGSGSYNSITEAYCATQTLEWCSPDAVPSFGSGGYVLLNPGKDLIVDAVDENGELHELTIPNSFFNLPKAKRNYYAAEFKMERAFDGIWGLNASYVWARSKGNYEGGVKSDNGQDDTGLTQDFDELGWMDGASGYLPNHRTHTFKVFGNVKPVDNFNLGFNAIVQSPRKFGCVGTYPVGDGRATDDLAASWYCNAQIEAGNVEGTLNEPVGRGNVFDSDWTKRIDLSAAYTIPFPSTDGGVTLRMDVFNVFNFKSKLDFNEFGDLDDQDVINPYYQRVTSFQTGRYFRFGISGQF</sequence>
<dbReference type="Pfam" id="PF25183">
    <property type="entry name" value="OMP_b-brl_4"/>
    <property type="match status" value="1"/>
</dbReference>
<evidence type="ECO:0000259" key="8">
    <source>
        <dbReference type="Pfam" id="PF25183"/>
    </source>
</evidence>
<evidence type="ECO:0000256" key="6">
    <source>
        <dbReference type="ARBA" id="ARBA00023237"/>
    </source>
</evidence>
<evidence type="ECO:0000313" key="9">
    <source>
        <dbReference type="EMBL" id="RVQ66468.1"/>
    </source>
</evidence>
<evidence type="ECO:0000259" key="7">
    <source>
        <dbReference type="Pfam" id="PF07715"/>
    </source>
</evidence>
<dbReference type="InterPro" id="IPR008969">
    <property type="entry name" value="CarboxyPept-like_regulatory"/>
</dbReference>
<dbReference type="EMBL" id="RXOL01000004">
    <property type="protein sequence ID" value="RVQ66468.1"/>
    <property type="molecule type" value="Genomic_DNA"/>
</dbReference>
<keyword evidence="10" id="KW-1185">Reference proteome</keyword>
<evidence type="ECO:0000313" key="10">
    <source>
        <dbReference type="Proteomes" id="UP000283003"/>
    </source>
</evidence>
<dbReference type="Gene3D" id="2.170.130.10">
    <property type="entry name" value="TonB-dependent receptor, plug domain"/>
    <property type="match status" value="1"/>
</dbReference>
<dbReference type="Gene3D" id="2.60.40.1120">
    <property type="entry name" value="Carboxypeptidase-like, regulatory domain"/>
    <property type="match status" value="1"/>
</dbReference>
<dbReference type="GO" id="GO:0015344">
    <property type="term" value="F:siderophore uptake transmembrane transporter activity"/>
    <property type="evidence" value="ECO:0007669"/>
    <property type="project" value="TreeGrafter"/>
</dbReference>
<name>A0A437GWI1_9SPHN</name>
<dbReference type="Pfam" id="PF13620">
    <property type="entry name" value="CarboxypepD_reg"/>
    <property type="match status" value="1"/>
</dbReference>
<keyword evidence="4" id="KW-0812">Transmembrane</keyword>
<feature type="domain" description="TonB-dependent receptor plug" evidence="7">
    <location>
        <begin position="164"/>
        <end position="249"/>
    </location>
</feature>
<reference evidence="9 10" key="1">
    <citation type="submission" date="2018-12" db="EMBL/GenBank/DDBJ databases">
        <title>Croceicoccus ponticola sp. nov., a lipolytic bacterium isolated from seawater.</title>
        <authorList>
            <person name="Yoon J.-H."/>
        </authorList>
    </citation>
    <scope>NUCLEOTIDE SEQUENCE [LARGE SCALE GENOMIC DNA]</scope>
    <source>
        <strain evidence="9 10">GM-16</strain>
    </source>
</reference>
<evidence type="ECO:0000256" key="3">
    <source>
        <dbReference type="ARBA" id="ARBA00022452"/>
    </source>
</evidence>
<evidence type="ECO:0000256" key="2">
    <source>
        <dbReference type="ARBA" id="ARBA00022448"/>
    </source>
</evidence>
<comment type="caution">
    <text evidence="9">The sequence shown here is derived from an EMBL/GenBank/DDBJ whole genome shotgun (WGS) entry which is preliminary data.</text>
</comment>
<dbReference type="Gene3D" id="2.40.170.20">
    <property type="entry name" value="TonB-dependent receptor, beta-barrel domain"/>
    <property type="match status" value="1"/>
</dbReference>
<dbReference type="Pfam" id="PF07715">
    <property type="entry name" value="Plug"/>
    <property type="match status" value="1"/>
</dbReference>
<gene>
    <name evidence="9" type="ORF">EKN06_10625</name>
</gene>
<dbReference type="SUPFAM" id="SSF56935">
    <property type="entry name" value="Porins"/>
    <property type="match status" value="1"/>
</dbReference>
<dbReference type="InterPro" id="IPR012910">
    <property type="entry name" value="Plug_dom"/>
</dbReference>
<dbReference type="InterPro" id="IPR037066">
    <property type="entry name" value="Plug_dom_sf"/>
</dbReference>
<keyword evidence="9" id="KW-0675">Receptor</keyword>
<evidence type="ECO:0000256" key="5">
    <source>
        <dbReference type="ARBA" id="ARBA00023136"/>
    </source>
</evidence>
<dbReference type="PANTHER" id="PTHR30069:SF46">
    <property type="entry name" value="OAR PROTEIN"/>
    <property type="match status" value="1"/>
</dbReference>
<dbReference type="GO" id="GO:0009279">
    <property type="term" value="C:cell outer membrane"/>
    <property type="evidence" value="ECO:0007669"/>
    <property type="project" value="UniProtKB-SubCell"/>
</dbReference>
<feature type="domain" description="TonB-dependent transporter Oar-like beta-barrel" evidence="8">
    <location>
        <begin position="339"/>
        <end position="574"/>
    </location>
</feature>
<dbReference type="SUPFAM" id="SSF49464">
    <property type="entry name" value="Carboxypeptidase regulatory domain-like"/>
    <property type="match status" value="1"/>
</dbReference>
<dbReference type="InterPro" id="IPR036942">
    <property type="entry name" value="Beta-barrel_TonB_sf"/>
</dbReference>
<dbReference type="InterPro" id="IPR039426">
    <property type="entry name" value="TonB-dep_rcpt-like"/>
</dbReference>
<keyword evidence="5" id="KW-0472">Membrane</keyword>
<organism evidence="9 10">
    <name type="scientific">Croceicoccus ponticola</name>
    <dbReference type="NCBI Taxonomy" id="2217664"/>
    <lineage>
        <taxon>Bacteria</taxon>
        <taxon>Pseudomonadati</taxon>
        <taxon>Pseudomonadota</taxon>
        <taxon>Alphaproteobacteria</taxon>
        <taxon>Sphingomonadales</taxon>
        <taxon>Erythrobacteraceae</taxon>
        <taxon>Croceicoccus</taxon>
    </lineage>
</organism>
<keyword evidence="3" id="KW-1134">Transmembrane beta strand</keyword>
<dbReference type="RefSeq" id="WP_127612890.1">
    <property type="nucleotide sequence ID" value="NZ_RXOL01000004.1"/>
</dbReference>
<comment type="subcellular location">
    <subcellularLocation>
        <location evidence="1">Cell outer membrane</location>
        <topology evidence="1">Multi-pass membrane protein</topology>
    </subcellularLocation>
</comment>
<dbReference type="GO" id="GO:0044718">
    <property type="term" value="P:siderophore transmembrane transport"/>
    <property type="evidence" value="ECO:0007669"/>
    <property type="project" value="TreeGrafter"/>
</dbReference>
<accession>A0A437GWI1</accession>